<proteinExistence type="predicted"/>
<keyword evidence="2" id="KW-1185">Reference proteome</keyword>
<dbReference type="InterPro" id="IPR058118">
    <property type="entry name" value="Tpg"/>
</dbReference>
<gene>
    <name evidence="1" type="ORF">GCM10010211_80060</name>
</gene>
<sequence>MATLDAESRGRLRRIRPSSALDSRHWGDAAQLPPADLARLLGVYAARVMTPRGSTAVTGLELMTALHPPTYAVRDEATGGFRRADGKNPGSLGENPVDCAPCEAPDGHPLLKDLPRFHVRGPAEKLFEETYDWARPLTDEEATRRRNLVGIDVNMAFAAGANGLVVGLGAPTQVKAPVFDAKLPGSWLVDLSHVDLSRVKAGKDKWAELDASLLPSPFTPKGERPVGPAWYATPTVAYAVELGYEVRPIEAWVRYDNGRYLDGWYNRLRDAYLVTMADLGVDADLSPADFLAAMDGYKERDPQLAIVVSAIKATVKGGLGKLRERPRGEGWRPGEPWRALSRPTWRPDIRAAVISRTRINLHRKIVKHAAFTGQYPVAILSDCVVYAVDGESPLDFLPYREGKPLPGGFKLGVNPGLVKWEGTQSVVWGEGVRDQFDAPELNLARYIKDGTVTDVDNGEWERAMSLFGDGLDAAVQKAFTRPAPKSAGAQMRYLVKQLKGTKAVAELLHVSQRTVERYVKDQFKKPRPDLAARIEHEVKKRWQPQIRAKARQRAATTGGIVIDVYARLGYTAPIGSTDQDRVRHLTVALPPRYAARLFDAQEAGASERELKEIAAEALKEVYFQDNGRRAGQLEEVRFTDIVNLEFEL</sequence>
<evidence type="ECO:0008006" key="3">
    <source>
        <dbReference type="Google" id="ProtNLM"/>
    </source>
</evidence>
<protein>
    <recommendedName>
        <fullName evidence="3">Telomere-binding protein Tap</fullName>
    </recommendedName>
</protein>
<evidence type="ECO:0000313" key="2">
    <source>
        <dbReference type="Proteomes" id="UP000654471"/>
    </source>
</evidence>
<name>A0ABQ2VMZ3_9ACTN</name>
<dbReference type="NCBIfam" id="NF047541">
    <property type="entry name" value="telomere_Tpg"/>
    <property type="match status" value="1"/>
</dbReference>
<comment type="caution">
    <text evidence="1">The sequence shown here is derived from an EMBL/GenBank/DDBJ whole genome shotgun (WGS) entry which is preliminary data.</text>
</comment>
<organism evidence="1 2">
    <name type="scientific">Streptomyces albospinus</name>
    <dbReference type="NCBI Taxonomy" id="285515"/>
    <lineage>
        <taxon>Bacteria</taxon>
        <taxon>Bacillati</taxon>
        <taxon>Actinomycetota</taxon>
        <taxon>Actinomycetes</taxon>
        <taxon>Kitasatosporales</taxon>
        <taxon>Streptomycetaceae</taxon>
        <taxon>Streptomyces</taxon>
    </lineage>
</organism>
<accession>A0ABQ2VMZ3</accession>
<reference evidence="2" key="1">
    <citation type="journal article" date="2019" name="Int. J. Syst. Evol. Microbiol.">
        <title>The Global Catalogue of Microorganisms (GCM) 10K type strain sequencing project: providing services to taxonomists for standard genome sequencing and annotation.</title>
        <authorList>
            <consortium name="The Broad Institute Genomics Platform"/>
            <consortium name="The Broad Institute Genome Sequencing Center for Infectious Disease"/>
            <person name="Wu L."/>
            <person name="Ma J."/>
        </authorList>
    </citation>
    <scope>NUCLEOTIDE SEQUENCE [LARGE SCALE GENOMIC DNA]</scope>
    <source>
        <strain evidence="2">JCM 3399</strain>
    </source>
</reference>
<dbReference type="Proteomes" id="UP000654471">
    <property type="component" value="Unassembled WGS sequence"/>
</dbReference>
<dbReference type="EMBL" id="BMRP01000068">
    <property type="protein sequence ID" value="GGV00756.1"/>
    <property type="molecule type" value="Genomic_DNA"/>
</dbReference>
<evidence type="ECO:0000313" key="1">
    <source>
        <dbReference type="EMBL" id="GGV00756.1"/>
    </source>
</evidence>
<dbReference type="NCBIfam" id="NF047542">
    <property type="entry name" value="telomere_Tap"/>
    <property type="match status" value="1"/>
</dbReference>